<accession>A0A0C1ZZC8</accession>
<comment type="caution">
    <text evidence="5">The sequence shown here is derived from an EMBL/GenBank/DDBJ whole genome shotgun (WGS) entry which is preliminary data.</text>
</comment>
<evidence type="ECO:0000313" key="6">
    <source>
        <dbReference type="Proteomes" id="UP000031599"/>
    </source>
</evidence>
<dbReference type="InterPro" id="IPR004045">
    <property type="entry name" value="Glutathione_S-Trfase_N"/>
</dbReference>
<dbReference type="SFLD" id="SFLDS00019">
    <property type="entry name" value="Glutathione_Transferase_(cytos"/>
    <property type="match status" value="1"/>
</dbReference>
<dbReference type="PANTHER" id="PTHR32419">
    <property type="entry name" value="GLUTATHIONYL-HYDROQUINONE REDUCTASE"/>
    <property type="match status" value="1"/>
</dbReference>
<dbReference type="PROSITE" id="PS50405">
    <property type="entry name" value="GST_CTER"/>
    <property type="match status" value="1"/>
</dbReference>
<dbReference type="Pfam" id="PF13409">
    <property type="entry name" value="GST_N_2"/>
    <property type="match status" value="1"/>
</dbReference>
<feature type="domain" description="GST C-terminal" evidence="4">
    <location>
        <begin position="165"/>
        <end position="289"/>
    </location>
</feature>
<dbReference type="InterPro" id="IPR010987">
    <property type="entry name" value="Glutathione-S-Trfase_C-like"/>
</dbReference>
<dbReference type="EMBL" id="JMCC02000035">
    <property type="protein sequence ID" value="KIG16568.1"/>
    <property type="molecule type" value="Genomic_DNA"/>
</dbReference>
<dbReference type="PANTHER" id="PTHR32419:SF6">
    <property type="entry name" value="GLUTATHIONE S-TRANSFERASE OMEGA-LIKE 1-RELATED"/>
    <property type="match status" value="1"/>
</dbReference>
<keyword evidence="5" id="KW-0808">Transferase</keyword>
<sequence length="329" mass="37693">MGLLVDGKWKTDWYQPDDEGRFVRDEATFRHQVRADGSTPFAPAADRYHLFVSWACPWAHRVIIMRALKGLEHAIDMSVVDHFMGDQGWRFNPQIEGATTDKVLGSQYLREVYTAADDAFTGRVTVPVLWDKPSGTIVNNESREILRMLDHEFRGVATRDVDLAPPHLLEEVERVIDAIYNPINNGVYRAGFATTQQAYDEAVSQLFKALDHFEAVLGDQPWLAGPQITEADICMFTTLIRFDLVYHTHFKCNRKRIIDYPNLWAFVREIYQLPGVAQTCNFTHIKSHYYASHETINPHRIIPIGPNLEDLHRPHNRHANASAHTTIFG</sequence>
<feature type="binding site" evidence="2">
    <location>
        <begin position="141"/>
        <end position="142"/>
    </location>
    <ligand>
        <name>glutathione</name>
        <dbReference type="ChEBI" id="CHEBI:57925"/>
    </ligand>
</feature>
<dbReference type="CDD" id="cd03190">
    <property type="entry name" value="GST_C_Omega_like"/>
    <property type="match status" value="1"/>
</dbReference>
<dbReference type="SFLD" id="SFLDG01206">
    <property type="entry name" value="Xi.1"/>
    <property type="match status" value="1"/>
</dbReference>
<reference evidence="5 6" key="1">
    <citation type="submission" date="2014-12" db="EMBL/GenBank/DDBJ databases">
        <title>Genome assembly of Enhygromyxa salina DSM 15201.</title>
        <authorList>
            <person name="Sharma G."/>
            <person name="Subramanian S."/>
        </authorList>
    </citation>
    <scope>NUCLEOTIDE SEQUENCE [LARGE SCALE GENOMIC DNA]</scope>
    <source>
        <strain evidence="5 6">DSM 15201</strain>
    </source>
</reference>
<evidence type="ECO:0000313" key="5">
    <source>
        <dbReference type="EMBL" id="KIG16568.1"/>
    </source>
</evidence>
<dbReference type="InterPro" id="IPR036282">
    <property type="entry name" value="Glutathione-S-Trfase_C_sf"/>
</dbReference>
<feature type="site" description="Lowers pKa of active site Cys" evidence="3">
    <location>
        <position position="246"/>
    </location>
</feature>
<evidence type="ECO:0000259" key="4">
    <source>
        <dbReference type="PROSITE" id="PS50405"/>
    </source>
</evidence>
<dbReference type="AlphaFoldDB" id="A0A0C1ZZC8"/>
<dbReference type="InterPro" id="IPR036249">
    <property type="entry name" value="Thioredoxin-like_sf"/>
</dbReference>
<dbReference type="Pfam" id="PF13410">
    <property type="entry name" value="GST_C_2"/>
    <property type="match status" value="1"/>
</dbReference>
<evidence type="ECO:0000256" key="1">
    <source>
        <dbReference type="PIRSR" id="PIRSR015753-1"/>
    </source>
</evidence>
<feature type="site" description="Lowers pKa of active site Cys" evidence="3">
    <location>
        <position position="289"/>
    </location>
</feature>
<evidence type="ECO:0000256" key="2">
    <source>
        <dbReference type="PIRSR" id="PIRSR015753-2"/>
    </source>
</evidence>
<proteinExistence type="predicted"/>
<dbReference type="GO" id="GO:0005737">
    <property type="term" value="C:cytoplasm"/>
    <property type="evidence" value="ECO:0007669"/>
    <property type="project" value="TreeGrafter"/>
</dbReference>
<feature type="active site" description="Nucleophile" evidence="1">
    <location>
        <position position="56"/>
    </location>
</feature>
<dbReference type="InterPro" id="IPR047047">
    <property type="entry name" value="GST_Omega-like_C"/>
</dbReference>
<gene>
    <name evidence="5" type="ORF">DB30_04339</name>
</gene>
<name>A0A0C1ZZC8_9BACT</name>
<dbReference type="InterPro" id="IPR040079">
    <property type="entry name" value="Glutathione_S-Trfase"/>
</dbReference>
<protein>
    <submittedName>
        <fullName evidence="5">Glutathione S-transferase, omega</fullName>
    </submittedName>
</protein>
<feature type="active site" description="Proton donor/acceptor" evidence="1">
    <location>
        <position position="188"/>
    </location>
</feature>
<feature type="binding site" evidence="2">
    <location>
        <position position="89"/>
    </location>
    <ligand>
        <name>glutathione</name>
        <dbReference type="ChEBI" id="CHEBI:57925"/>
    </ligand>
</feature>
<dbReference type="SFLD" id="SFLDG01148">
    <property type="entry name" value="Xi_(cytGST)"/>
    <property type="match status" value="1"/>
</dbReference>
<feature type="binding site" evidence="2">
    <location>
        <begin position="123"/>
        <end position="126"/>
    </location>
    <ligand>
        <name>glutathione</name>
        <dbReference type="ChEBI" id="CHEBI:57925"/>
    </ligand>
</feature>
<dbReference type="RefSeq" id="WP_052549449.1">
    <property type="nucleotide sequence ID" value="NZ_JMCC02000035.1"/>
</dbReference>
<dbReference type="Proteomes" id="UP000031599">
    <property type="component" value="Unassembled WGS sequence"/>
</dbReference>
<dbReference type="Gene3D" id="1.20.1050.10">
    <property type="match status" value="1"/>
</dbReference>
<dbReference type="InterPro" id="IPR016639">
    <property type="entry name" value="GST_Omega/GSH"/>
</dbReference>
<dbReference type="GO" id="GO:0004364">
    <property type="term" value="F:glutathione transferase activity"/>
    <property type="evidence" value="ECO:0007669"/>
    <property type="project" value="InterPro"/>
</dbReference>
<dbReference type="Gene3D" id="3.40.30.10">
    <property type="entry name" value="Glutaredoxin"/>
    <property type="match status" value="1"/>
</dbReference>
<dbReference type="SUPFAM" id="SSF47616">
    <property type="entry name" value="GST C-terminal domain-like"/>
    <property type="match status" value="1"/>
</dbReference>
<dbReference type="PIRSF" id="PIRSF015753">
    <property type="entry name" value="GST"/>
    <property type="match status" value="1"/>
</dbReference>
<organism evidence="5 6">
    <name type="scientific">Enhygromyxa salina</name>
    <dbReference type="NCBI Taxonomy" id="215803"/>
    <lineage>
        <taxon>Bacteria</taxon>
        <taxon>Pseudomonadati</taxon>
        <taxon>Myxococcota</taxon>
        <taxon>Polyangia</taxon>
        <taxon>Nannocystales</taxon>
        <taxon>Nannocystaceae</taxon>
        <taxon>Enhygromyxa</taxon>
    </lineage>
</organism>
<evidence type="ECO:0000256" key="3">
    <source>
        <dbReference type="PIRSR" id="PIRSR015753-3"/>
    </source>
</evidence>
<dbReference type="SUPFAM" id="SSF52833">
    <property type="entry name" value="Thioredoxin-like"/>
    <property type="match status" value="1"/>
</dbReference>